<keyword evidence="4" id="KW-0676">Redox-active center</keyword>
<feature type="site" description="Deprotonates C-terminal active site Cys" evidence="3">
    <location>
        <position position="27"/>
    </location>
</feature>
<dbReference type="InterPro" id="IPR036249">
    <property type="entry name" value="Thioredoxin-like_sf"/>
</dbReference>
<dbReference type="PANTHER" id="PTHR46115">
    <property type="entry name" value="THIOREDOXIN-LIKE PROTEIN 1"/>
    <property type="match status" value="1"/>
</dbReference>
<gene>
    <name evidence="7" type="primary">LOC100899805</name>
</gene>
<dbReference type="InterPro" id="IPR013766">
    <property type="entry name" value="Thioredoxin_domain"/>
</dbReference>
<dbReference type="PROSITE" id="PS51352">
    <property type="entry name" value="THIOREDOXIN_2"/>
    <property type="match status" value="1"/>
</dbReference>
<dbReference type="GeneID" id="100899805"/>
<sequence>MSYTVVETKADLGEKLSSAGDQLVVIDFGAVWCGPCKDCEPTFKRLADKYSGEVMFLKVDVDDNDEAAAEYDISNLPTFLFIRGGQVLQRLTGFMTYDKLHEAVEAHK</sequence>
<evidence type="ECO:0000313" key="7">
    <source>
        <dbReference type="RefSeq" id="XP_003748001.1"/>
    </source>
</evidence>
<evidence type="ECO:0000256" key="2">
    <source>
        <dbReference type="PIRNR" id="PIRNR000077"/>
    </source>
</evidence>
<evidence type="ECO:0000256" key="3">
    <source>
        <dbReference type="PIRSR" id="PIRSR000077-1"/>
    </source>
</evidence>
<evidence type="ECO:0000256" key="4">
    <source>
        <dbReference type="PIRSR" id="PIRSR000077-4"/>
    </source>
</evidence>
<feature type="active site" description="Nucleophile" evidence="3">
    <location>
        <position position="36"/>
    </location>
</feature>
<dbReference type="PIRSF" id="PIRSF000077">
    <property type="entry name" value="Thioredoxin"/>
    <property type="match status" value="1"/>
</dbReference>
<evidence type="ECO:0000313" key="6">
    <source>
        <dbReference type="Proteomes" id="UP000694867"/>
    </source>
</evidence>
<feature type="site" description="Contributes to redox potential value" evidence="3">
    <location>
        <position position="35"/>
    </location>
</feature>
<accession>A0AAJ6VZY0</accession>
<dbReference type="Proteomes" id="UP000694867">
    <property type="component" value="Unplaced"/>
</dbReference>
<evidence type="ECO:0000256" key="1">
    <source>
        <dbReference type="ARBA" id="ARBA00023157"/>
    </source>
</evidence>
<dbReference type="Gene3D" id="3.40.30.10">
    <property type="entry name" value="Glutaredoxin"/>
    <property type="match status" value="1"/>
</dbReference>
<dbReference type="AlphaFoldDB" id="A0AAJ6VZY0"/>
<dbReference type="InterPro" id="IPR005746">
    <property type="entry name" value="Thioredoxin"/>
</dbReference>
<feature type="site" description="Contributes to redox potential value" evidence="3">
    <location>
        <position position="34"/>
    </location>
</feature>
<evidence type="ECO:0000259" key="5">
    <source>
        <dbReference type="PROSITE" id="PS51352"/>
    </source>
</evidence>
<dbReference type="SUPFAM" id="SSF52833">
    <property type="entry name" value="Thioredoxin-like"/>
    <property type="match status" value="1"/>
</dbReference>
<keyword evidence="6" id="KW-1185">Reference proteome</keyword>
<feature type="active site" description="Nucleophile" evidence="3">
    <location>
        <position position="33"/>
    </location>
</feature>
<keyword evidence="1 4" id="KW-1015">Disulfide bond</keyword>
<dbReference type="KEGG" id="goe:100899805"/>
<dbReference type="RefSeq" id="XP_003748001.1">
    <property type="nucleotide sequence ID" value="XM_003747953.1"/>
</dbReference>
<proteinExistence type="inferred from homology"/>
<dbReference type="GO" id="GO:0015035">
    <property type="term" value="F:protein-disulfide reductase activity"/>
    <property type="evidence" value="ECO:0007669"/>
    <property type="project" value="InterPro"/>
</dbReference>
<dbReference type="CDD" id="cd02947">
    <property type="entry name" value="TRX_family"/>
    <property type="match status" value="1"/>
</dbReference>
<feature type="disulfide bond" description="Redox-active" evidence="4">
    <location>
        <begin position="33"/>
        <end position="36"/>
    </location>
</feature>
<name>A0AAJ6VZY0_9ACAR</name>
<reference evidence="7" key="1">
    <citation type="submission" date="2025-08" db="UniProtKB">
        <authorList>
            <consortium name="RefSeq"/>
        </authorList>
    </citation>
    <scope>IDENTIFICATION</scope>
</reference>
<protein>
    <recommendedName>
        <fullName evidence="2">Thioredoxin</fullName>
    </recommendedName>
</protein>
<comment type="similarity">
    <text evidence="2">Belongs to the thioredoxin family.</text>
</comment>
<feature type="domain" description="Thioredoxin" evidence="5">
    <location>
        <begin position="1"/>
        <end position="108"/>
    </location>
</feature>
<organism evidence="6 7">
    <name type="scientific">Galendromus occidentalis</name>
    <name type="common">western predatory mite</name>
    <dbReference type="NCBI Taxonomy" id="34638"/>
    <lineage>
        <taxon>Eukaryota</taxon>
        <taxon>Metazoa</taxon>
        <taxon>Ecdysozoa</taxon>
        <taxon>Arthropoda</taxon>
        <taxon>Chelicerata</taxon>
        <taxon>Arachnida</taxon>
        <taxon>Acari</taxon>
        <taxon>Parasitiformes</taxon>
        <taxon>Mesostigmata</taxon>
        <taxon>Gamasina</taxon>
        <taxon>Phytoseioidea</taxon>
        <taxon>Phytoseiidae</taxon>
        <taxon>Typhlodrominae</taxon>
        <taxon>Galendromus</taxon>
    </lineage>
</organism>
<dbReference type="PRINTS" id="PR00421">
    <property type="entry name" value="THIOREDOXIN"/>
</dbReference>
<dbReference type="Pfam" id="PF00085">
    <property type="entry name" value="Thioredoxin"/>
    <property type="match status" value="1"/>
</dbReference>